<organism evidence="1 2">
    <name type="scientific">Trichothecium roseum</name>
    <dbReference type="NCBI Taxonomy" id="47278"/>
    <lineage>
        <taxon>Eukaryota</taxon>
        <taxon>Fungi</taxon>
        <taxon>Dikarya</taxon>
        <taxon>Ascomycota</taxon>
        <taxon>Pezizomycotina</taxon>
        <taxon>Sordariomycetes</taxon>
        <taxon>Hypocreomycetidae</taxon>
        <taxon>Hypocreales</taxon>
        <taxon>Hypocreales incertae sedis</taxon>
        <taxon>Trichothecium</taxon>
    </lineage>
</organism>
<name>A0ACC0VBZ3_9HYPO</name>
<dbReference type="EMBL" id="CM047941">
    <property type="protein sequence ID" value="KAI9903288.1"/>
    <property type="molecule type" value="Genomic_DNA"/>
</dbReference>
<proteinExistence type="predicted"/>
<reference evidence="1" key="1">
    <citation type="submission" date="2022-10" db="EMBL/GenBank/DDBJ databases">
        <title>Complete Genome of Trichothecium roseum strain YXFP-22015, a Plant Pathogen Isolated from Citrus.</title>
        <authorList>
            <person name="Wang Y."/>
            <person name="Zhu L."/>
        </authorList>
    </citation>
    <scope>NUCLEOTIDE SEQUENCE</scope>
    <source>
        <strain evidence="1">YXFP-22015</strain>
    </source>
</reference>
<comment type="caution">
    <text evidence="1">The sequence shown here is derived from an EMBL/GenBank/DDBJ whole genome shotgun (WGS) entry which is preliminary data.</text>
</comment>
<gene>
    <name evidence="1" type="ORF">N3K66_002640</name>
</gene>
<keyword evidence="2" id="KW-1185">Reference proteome</keyword>
<protein>
    <submittedName>
        <fullName evidence="1">Uncharacterized protein</fullName>
    </submittedName>
</protein>
<dbReference type="Proteomes" id="UP001163324">
    <property type="component" value="Chromosome 2"/>
</dbReference>
<evidence type="ECO:0000313" key="1">
    <source>
        <dbReference type="EMBL" id="KAI9903288.1"/>
    </source>
</evidence>
<sequence length="367" mass="41498">MQRFMDSELVRARQNGELPRTTASPLNAEITVEDYGHLSRLREARGDVSLPAPDRWRSLRVDVERRIRERDARQREDMDEDVAARRIGRYLDAVGRECGAYEALSPITTTTTTTAAATTPATTPRSSFTFDDGGTSVRDCADKFLSMDLDKLGEEIFHIVEQAADSTLAETSGAQRAHNDEHGRLLESQRRQSRDILLRHHELADRQQALLRRQEELLAANMAVLSGVTGGLSRLSVGLPAASVDWPMSDSVHLQPRDPRQGVIGTQQQQQQQQRHWLRPSQHQNRRDRLQLEHKQQQQQLPQLPATIRPSHRADGGTTTDVEALTEAMAMHLHAHDASFRAETSPRSGSKRTLRRRIYGRLRPSRD</sequence>
<accession>A0ACC0VBZ3</accession>
<evidence type="ECO:0000313" key="2">
    <source>
        <dbReference type="Proteomes" id="UP001163324"/>
    </source>
</evidence>